<sequence>MDKLKTTVSYKQFDAPRASDQTWPVLEKIARAQSALADPQSQSLAPEAQATAPATTAVAAGAAAEPVTQAVAPAPSPAAAPNPAPASGSLFARLQVDAASPKAGAFGRYTVGKPAEDGPQALSEIFERIGRKAV</sequence>
<dbReference type="Proteomes" id="UP000249393">
    <property type="component" value="Unassembled WGS sequence"/>
</dbReference>
<reference evidence="1 2" key="1">
    <citation type="submission" date="2017-08" db="EMBL/GenBank/DDBJ databases">
        <title>Infants hospitalized years apart are colonized by the same room-sourced microbial strains.</title>
        <authorList>
            <person name="Brooks B."/>
            <person name="Olm M.R."/>
            <person name="Firek B.A."/>
            <person name="Baker R."/>
            <person name="Thomas B.C."/>
            <person name="Morowitz M.J."/>
            <person name="Banfield J.F."/>
        </authorList>
    </citation>
    <scope>NUCLEOTIDE SEQUENCE [LARGE SCALE GENOMIC DNA]</scope>
    <source>
        <strain evidence="1">S2_003_000_R2_4</strain>
    </source>
</reference>
<evidence type="ECO:0000313" key="1">
    <source>
        <dbReference type="EMBL" id="PZR37428.1"/>
    </source>
</evidence>
<gene>
    <name evidence="1" type="ORF">DI526_00590</name>
</gene>
<evidence type="ECO:0000313" key="2">
    <source>
        <dbReference type="Proteomes" id="UP000249393"/>
    </source>
</evidence>
<comment type="caution">
    <text evidence="1">The sequence shown here is derived from an EMBL/GenBank/DDBJ whole genome shotgun (WGS) entry which is preliminary data.</text>
</comment>
<protein>
    <submittedName>
        <fullName evidence="1">Uncharacterized protein</fullName>
    </submittedName>
</protein>
<name>A0A2W5WTA3_9CAUL</name>
<accession>A0A2W5WTA3</accession>
<dbReference type="AlphaFoldDB" id="A0A2W5WTA3"/>
<organism evidence="1 2">
    <name type="scientific">Caulobacter segnis</name>
    <dbReference type="NCBI Taxonomy" id="88688"/>
    <lineage>
        <taxon>Bacteria</taxon>
        <taxon>Pseudomonadati</taxon>
        <taxon>Pseudomonadota</taxon>
        <taxon>Alphaproteobacteria</taxon>
        <taxon>Caulobacterales</taxon>
        <taxon>Caulobacteraceae</taxon>
        <taxon>Caulobacter</taxon>
    </lineage>
</organism>
<dbReference type="EMBL" id="QFQZ01000001">
    <property type="protein sequence ID" value="PZR37428.1"/>
    <property type="molecule type" value="Genomic_DNA"/>
</dbReference>
<proteinExistence type="predicted"/>